<evidence type="ECO:0000313" key="7">
    <source>
        <dbReference type="EMBL" id="OUE19866.1"/>
    </source>
</evidence>
<comment type="subcellular location">
    <subcellularLocation>
        <location evidence="1">Endomembrane system</location>
        <topology evidence="1">Multi-pass membrane protein</topology>
    </subcellularLocation>
</comment>
<accession>A0A251Y6G0</accession>
<comment type="caution">
    <text evidence="7">The sequence shown here is derived from an EMBL/GenBank/DDBJ whole genome shotgun (WGS) entry which is preliminary data.</text>
</comment>
<sequence>MSAPDPAGRPFDPGLQPERTALAWRRTALALVAGSLLGLRVLPTLLGAAGLVIAAAGVVAAVAVLATAHRRYRRVHLILTSASADHGTTALPGGTLPALVAALTACAGLAALALALAR</sequence>
<evidence type="ECO:0000256" key="2">
    <source>
        <dbReference type="ARBA" id="ARBA00022692"/>
    </source>
</evidence>
<keyword evidence="2 5" id="KW-0812">Transmembrane</keyword>
<gene>
    <name evidence="7" type="primary">yidG</name>
    <name evidence="7" type="ORF">BFL34_02009</name>
</gene>
<keyword evidence="3 5" id="KW-1133">Transmembrane helix</keyword>
<dbReference type="InterPro" id="IPR003807">
    <property type="entry name" value="DUF202"/>
</dbReference>
<feature type="transmembrane region" description="Helical" evidence="5">
    <location>
        <begin position="45"/>
        <end position="68"/>
    </location>
</feature>
<evidence type="ECO:0000313" key="8">
    <source>
        <dbReference type="Proteomes" id="UP000194837"/>
    </source>
</evidence>
<evidence type="ECO:0000256" key="5">
    <source>
        <dbReference type="SAM" id="Phobius"/>
    </source>
</evidence>
<feature type="transmembrane region" description="Helical" evidence="5">
    <location>
        <begin position="96"/>
        <end position="117"/>
    </location>
</feature>
<feature type="domain" description="DUF202" evidence="6">
    <location>
        <begin position="12"/>
        <end position="75"/>
    </location>
</feature>
<proteinExistence type="predicted"/>
<evidence type="ECO:0000259" key="6">
    <source>
        <dbReference type="Pfam" id="PF02656"/>
    </source>
</evidence>
<protein>
    <submittedName>
        <fullName evidence="7">Inner membrane protein YidG</fullName>
    </submittedName>
</protein>
<evidence type="ECO:0000256" key="3">
    <source>
        <dbReference type="ARBA" id="ARBA00022989"/>
    </source>
</evidence>
<name>A0A251Y6G0_9MICO</name>
<dbReference type="Proteomes" id="UP000194837">
    <property type="component" value="Unassembled WGS sequence"/>
</dbReference>
<dbReference type="RefSeq" id="WP_086521738.1">
    <property type="nucleotide sequence ID" value="NZ_MDJW01000009.1"/>
</dbReference>
<reference evidence="7 8" key="1">
    <citation type="submission" date="2016-08" db="EMBL/GenBank/DDBJ databases">
        <title>Genome sequence of Clavibacter michiganensis spp strain CFBP7494.</title>
        <authorList>
            <person name="Thapa S.P."/>
            <person name="Coaker G."/>
            <person name="Jacques M.-A."/>
        </authorList>
    </citation>
    <scope>NUCLEOTIDE SEQUENCE [LARGE SCALE GENOMIC DNA]</scope>
    <source>
        <strain evidence="7">CFBP7494</strain>
    </source>
</reference>
<dbReference type="EMBL" id="MDJW01000009">
    <property type="protein sequence ID" value="OUE19866.1"/>
    <property type="molecule type" value="Genomic_DNA"/>
</dbReference>
<dbReference type="GO" id="GO:0012505">
    <property type="term" value="C:endomembrane system"/>
    <property type="evidence" value="ECO:0007669"/>
    <property type="project" value="UniProtKB-SubCell"/>
</dbReference>
<keyword evidence="4 5" id="KW-0472">Membrane</keyword>
<dbReference type="AlphaFoldDB" id="A0A251Y6G0"/>
<evidence type="ECO:0000256" key="4">
    <source>
        <dbReference type="ARBA" id="ARBA00023136"/>
    </source>
</evidence>
<dbReference type="Pfam" id="PF02656">
    <property type="entry name" value="DUF202"/>
    <property type="match status" value="1"/>
</dbReference>
<organism evidence="7 8">
    <name type="scientific">Clavibacter michiganensis</name>
    <dbReference type="NCBI Taxonomy" id="28447"/>
    <lineage>
        <taxon>Bacteria</taxon>
        <taxon>Bacillati</taxon>
        <taxon>Actinomycetota</taxon>
        <taxon>Actinomycetes</taxon>
        <taxon>Micrococcales</taxon>
        <taxon>Microbacteriaceae</taxon>
        <taxon>Clavibacter</taxon>
    </lineage>
</organism>
<evidence type="ECO:0000256" key="1">
    <source>
        <dbReference type="ARBA" id="ARBA00004127"/>
    </source>
</evidence>